<proteinExistence type="predicted"/>
<evidence type="ECO:0000313" key="1">
    <source>
        <dbReference type="EMBL" id="TQF04778.1"/>
    </source>
</evidence>
<dbReference type="AlphaFoldDB" id="A0A540W6X2"/>
<dbReference type="Proteomes" id="UP000319103">
    <property type="component" value="Unassembled WGS sequence"/>
</dbReference>
<reference evidence="1 2" key="1">
    <citation type="submission" date="2019-06" db="EMBL/GenBank/DDBJ databases">
        <title>Description of Kitasatospora acidophila sp. nov. isolated from pine grove soil, and reclassification of Streptomyces novaecaesareae to Kitasatospora novaeceasareae comb. nov.</title>
        <authorList>
            <person name="Kim M.J."/>
        </authorList>
    </citation>
    <scope>NUCLEOTIDE SEQUENCE [LARGE SCALE GENOMIC DNA]</scope>
    <source>
        <strain evidence="1 2">MMS16-CNU292</strain>
    </source>
</reference>
<keyword evidence="2" id="KW-1185">Reference proteome</keyword>
<organism evidence="1 2">
    <name type="scientific">Kitasatospora acidiphila</name>
    <dbReference type="NCBI Taxonomy" id="2567942"/>
    <lineage>
        <taxon>Bacteria</taxon>
        <taxon>Bacillati</taxon>
        <taxon>Actinomycetota</taxon>
        <taxon>Actinomycetes</taxon>
        <taxon>Kitasatosporales</taxon>
        <taxon>Streptomycetaceae</taxon>
        <taxon>Kitasatospora</taxon>
    </lineage>
</organism>
<sequence>MAEHPAVAFLGQAWAQADRPAPGRRESAAQIYFNMVYGPAAVRHRIAVERQIFHEHRPTRTSVNGPWSEPGCRTCCKSTEEPSLPALWPCRTVLLAEAWGWEA</sequence>
<gene>
    <name evidence="1" type="ORF">E6W39_24310</name>
</gene>
<dbReference type="EMBL" id="VIGB01000003">
    <property type="protein sequence ID" value="TQF04778.1"/>
    <property type="molecule type" value="Genomic_DNA"/>
</dbReference>
<protein>
    <submittedName>
        <fullName evidence="1">Uncharacterized protein</fullName>
    </submittedName>
</protein>
<accession>A0A540W6X2</accession>
<name>A0A540W6X2_9ACTN</name>
<evidence type="ECO:0000313" key="2">
    <source>
        <dbReference type="Proteomes" id="UP000319103"/>
    </source>
</evidence>
<dbReference type="RefSeq" id="WP_141635333.1">
    <property type="nucleotide sequence ID" value="NZ_VIGB01000003.1"/>
</dbReference>
<comment type="caution">
    <text evidence="1">The sequence shown here is derived from an EMBL/GenBank/DDBJ whole genome shotgun (WGS) entry which is preliminary data.</text>
</comment>